<dbReference type="NCBIfam" id="TIGR01451">
    <property type="entry name" value="B_ant_repeat"/>
    <property type="match status" value="1"/>
</dbReference>
<evidence type="ECO:0000259" key="3">
    <source>
        <dbReference type="PROSITE" id="PS50060"/>
    </source>
</evidence>
<dbReference type="InterPro" id="IPR047589">
    <property type="entry name" value="DUF11_rpt"/>
</dbReference>
<dbReference type="InterPro" id="IPR025667">
    <property type="entry name" value="SprB_repeat"/>
</dbReference>
<dbReference type="EMBL" id="JAATJJ010000001">
    <property type="protein sequence ID" value="NJB71468.1"/>
    <property type="molecule type" value="Genomic_DNA"/>
</dbReference>
<accession>A0A846QTU3</accession>
<feature type="chain" id="PRO_5032997375" evidence="2">
    <location>
        <begin position="24"/>
        <end position="5984"/>
    </location>
</feature>
<dbReference type="RefSeq" id="WP_245201423.1">
    <property type="nucleotide sequence ID" value="NZ_JAATJJ010000001.1"/>
</dbReference>
<evidence type="ECO:0000313" key="5">
    <source>
        <dbReference type="Proteomes" id="UP000590442"/>
    </source>
</evidence>
<organism evidence="4 5">
    <name type="scientific">Saonia flava</name>
    <dbReference type="NCBI Taxonomy" id="523696"/>
    <lineage>
        <taxon>Bacteria</taxon>
        <taxon>Pseudomonadati</taxon>
        <taxon>Bacteroidota</taxon>
        <taxon>Flavobacteriia</taxon>
        <taxon>Flavobacteriales</taxon>
        <taxon>Flavobacteriaceae</taxon>
        <taxon>Saonia</taxon>
    </lineage>
</organism>
<dbReference type="Pfam" id="PF13585">
    <property type="entry name" value="CHU_C"/>
    <property type="match status" value="1"/>
</dbReference>
<reference evidence="4 5" key="1">
    <citation type="submission" date="2020-03" db="EMBL/GenBank/DDBJ databases">
        <title>Genomic Encyclopedia of Type Strains, Phase IV (KMG-IV): sequencing the most valuable type-strain genomes for metagenomic binning, comparative biology and taxonomic classification.</title>
        <authorList>
            <person name="Goeker M."/>
        </authorList>
    </citation>
    <scope>NUCLEOTIDE SEQUENCE [LARGE SCALE GENOMIC DNA]</scope>
    <source>
        <strain evidence="4 5">DSM 29762</strain>
    </source>
</reference>
<sequence length="5984" mass="630885">MNKAFIKKLLFISIFLCSLIGFSQEYNNFEVRYQNNIKGNLTFLANNIVNRDGGTSTTEPEDPYDNLNNSGSSGSWNRNPETGGYYNYNDYKDMQYINVDGGPGIFNSSSATLTYEQADCNLIRYAGLYWSATYPSANAGDPVGTGRQNDFNQVKLKVPNGSYVDVFADEILYDGFTSADNSMRQNSPYACYADVTSLITPLANPEGEYTIANIRSVQGSLSPGGGAAGGWTLVIVYENPTLTGKLITTFDGFARVRSANPQIDINYNGFNTIPAGPVRANIGAAALEGDFRISGDQMRISSASSGGAFTTISNATNPANNFFNSNITLNGVATTNRTPNSANTLGYDTDMFLLNNPTNSVIPNSETAATFRFTSSGDQYYPFFNSFNVEIIEPNIVVEKKVEDIAGNDITGLGVNLGQQLDYVLSFQNTGNDNATNYVLRDVLPENVTYIPANLILPTGFPPENVSYDPVTHVITFNVPDGLVQEGDPVSSIRLRVRVAENCFDFVNACTDLIQNLAYSTYEGVINNNQITDDPSVSDFDDCGFITPGATNFLLDDLEDCDFSRTVQMCGADVLLDAGDNFDDYIWYRDVNGDNLIDSGDTIITDGDSDNDLSTLLVNQVGTYIVDKIVADPCKGFQEIITVELFGASLPNPITDLINDTSNTVEGQILVCPNDGEELPEIFLCGLNDTESILINIPDATSISWEQLDEASCGSAPADCANKNGSCTWNNVGSGSSFLASDAGEYRVVINYQNGCSSRFYFNVFKNPLDPQYNSSDLICTTPGNITVTNMPVDYEYQLLDATDSSILVPYSANNGPSFTISSNGAYTVEMRQVGVVNGCVFRLEDIGILTRNFQVDVTTRDTDCNGLGEISISALNVEPQYYYEISQGGTPVDTFGPSNDNNYTFENLNDGVYDVLVTTDDGCTYTEQVTINDLTDLDLDAVISQHISCREGNIQMNSTGGQTPHSYAIWSYIDEGGTTITSYPTVNDIPASEYQTSVIFDILDPGDYTFVVVDRNNCHAFSNTVTITLVPAVEYTTSIIDESCFGAEDGSIVYNMTATNGYKVDYSILYPDGSIVTNASGTFNNLPQGDYTVTLTQSKGGSSCDYLETFTIGGPADAVSGTAVLTQDYTCLQDGIIEAQSVVGGASPYEYSIDGVNFVSGIGAETFSGLANGTYNITVRDANNCTFVTNTITIDPLNEPSDLTFSATQPNCPSLTSDVTVTVVDGNTPFVFEIIAPSAIAASSSAGSSALFNGLSPNTYTFRVTDDKGCFYDESFTIGPVSPINVVGQLISNITCFSDTDGEALFTISGFNTSYDYSITGPATFSGTGETGTTIPLSGLDDGTYTITVTDNDTNCTDTASVTIAGPSAALTLSAIETQPTCIADGSVALTATGGWGGNSFTLTNPDASPFGTNTTGNFSGLTQTGLYSASVTDTNGCLVTTTFTLDPVIAPVLEIVPNDICYDSGVGLTLTANVTSGGDGNYEYSLNGGVYTTSNVFSGLAPGTHTIEVRDGKSCVDTETISIDPELTVTASASNIAACGTTTNVVITAAGGDGNYVYALVGNGVTPNGGDFGASNSISVTGAGDYDVYVRDKNGGANFCEVNYDINVAQDAPVAISVSHTDILCSGEATSTITITASGGEAPYTYSINNGGTYQPSNTFVNQAAGSYNIRVRDANNCEVTQIYNITEPFTLSASAAVTELVECNPSAGGEVRITNAQGGTAPYEYSFDGGSSYVASSIGYLMPGTHTVYIRDANGCDFPMTVTIDPEPTPPTATASIDYECDGEGTITITPSSGSFDYTYELDGVLNTPSTSNIFSDATVGSHTLTVNYLSNTPSAPSNLLLESFGFGANTSITQIDPAYCYEPQDGSVSLCGFGTDTHIQDGEYSVTQVISNPYGSWQSPNDHTGNANGRFLAINVGGVAGVGGIVYAKRNVEVIANRDITVSLWAFNLLRNGTSGGDPTIEIQLVDGGGAVIASTATGNVPKNFNADDWHNYTVTLDPGANTNLDIVIRTNSAVVNGNDIAIDDIQAFQTPEPCPGSFDIDILIEGGYEFMASSSSVSSTTCNGSLDGSITFDIENFDAVNGYQYSVDGNPFSGPQTSSPITVNGLGAGTHTIVVQDVLDNSCSITITETITNPTSVVSVASMTSPLTCVNGATITASASGGTPTYQYQLEDTLGNPIAGYDFATNTTNNVFTVNTPGDYHVRVRDANLCEDITDTAITISVPENIVFTSTPTACYSGANDGTILVDVTAGNGGYQFSINGGPWMVPSPTTSTTYSFNNLSNGSYTIDVRDQYSCVGVQQNITINPALTLSATAPNITSCATTTDVTISAAGGDGNLVYAIVSDGVSPVPGDFGVANPITITGAGDYDVYVRDNNGNVSFCETSFDLTIIQDDPIVITPTATPNTCFGGTTGAVSLAVSGGNAPYDYSIDNGTTYQTTADFFNLPAGTYNIRVRDNNNCEQTSSIDVTQPDQIVAEATQTLAYTCLQLGEISIGSVTPTTGGSGNYQYSLNGGAWTAATTGGTVFNNLTDGTYTITVRDANDVSCTITLPNIIVDPLPAEPTLSTSIVYNCDGSGNITVLPNDVTYTYSIDAGAAQASNVFNNIAVGSHTITVDYGSDCTVDTIVVIENGHAIEANITDSTNTTCNSDLDGSITFEVNNFGVGGFEYSIDGFTTVLGSSTSSPETITGLGAGSYTITVRDVNNPIAGCTIILNQDIIEPIPVVASATVTDELTCSNGGATITASATGGTPTYQYQLEDDLGAVITVYQSSTIFNGVPAGDYIIRARDTNLCSDPIDIAITVAAPDPIIFTSTPTACYSGANDGTIVVDVTSGNGGYQFSLNSGPWITPSPATATTHTFSNLVAGSYTIDVRDEYGCVVVQQTAVINNQLLATVTVTDIGTCTDGSISVAASGGDGSYEYAFVPTTTDPTGFFGPANTYTVTTGNDGVYDVYVRDNSAAVPFCELMETVTVNPAVPLTFTATPNDPECHDGLGSIDVNIVSGTTPYTIEIIDLDNAGASDQTNTNVFTATTTFYNLLPGDYTINVTDSFGCLVTDTPVTITNPDELTADITAILPAACSSVDPNDYGFQFSNYPTTLGTIEFSADGGATWTGDNSIPGTTDVLTGYISGTNVYPSLRTVDGLGNTICQTDLPRYTIPYPLDDLDITISTVVVGCNELQVTVQGTEGVPNYEYTYTDNPSNFNPPSGWTAAIPGSHTWTGLIPGRTYVFYVRDSSGCLRQSNVNVNDITTNPIEISAAFEPSCSGANDAEITYTLTDTDGSIEPSMRWELFDVNTGLVVQSSGGNIAYSPTITVTGISPAEYYIVVTEVNAGNTDVCVSGSENLLIEELDPISATLSSPQNITCSTPGLILIDDIIGGGGTYTYTVSGPAPFVTITGTTDNPVEIIPGSPAGTYTVLVEDQYGCSFTDTINVDLDPRPEISLEVVSNCPDEGEFQLIVTLDTPGIGAPYFLSLNGGAYQNIVFDGSNQYIITDLSSGAGQTVAVADLNGCPDTDPFTIYPPLEFTAVQTELLDCEGPPNNNAEITITVTSGSGNYDYEIVGPISEGRVAMPSNPFTWTQASVAGTYSVVVYDVGTPVPYCQRTIDVEAPPAITPIFTHVPTDVTCNGLDNGTIAVFETDNGINPLTYTISPVAGTFNASNNTFEGLPPGTYAVTGLGTNNCTTTIPGIVIDEPDIIDNVNATVVEFGCSAGNNPNNASISIDGAAITGGTGTYVIYEFINDQGTPMVPGDDVVVQSGSNTTYVETNTTGGSYIINVYDENGCSGSTTATILPYDELLSATASITNPLSCNPGMDGEITITVTSVNSDLSRFRYSIDNGTTYQASNVFTGLSAGTHNFLIRHIDTGCIITASETITDPNTFTIDVVKIQDVICFGTATGGVTFELVDVTYPGDFDWEIFNTNGTASTLDDTSVLTGNEPTNGPTATINLPAGEYYVNITQSNFPTCTNTEFFNIDGPSAAITANTNVTEVTCALNDGSIEIIDVLGGWAGYTYFVDLASNPAPTFPGSYQASPLFPGLSGGALGTDYQVWVVDQFGCELQLPDVTLIDPTPISATLQINQANCTNLEGEIEVIGTSGGQGTGYTYQLYRNGSPQGTPQTSTIFSGLGAGSYTVEINDQWNCTFTTLAEVLYDEMSLLATIVKPIDCTINPGGEITITQNGGSGSYDYSVTFPDAVTTINNTTGVFTGLTQVGDYTFTVTDQADACSKNIVRRLEDAIQPIISITNYTDVTCNGNSDGTISVSATDNGIGPYTFEITSPVSILPTSNTANTAVFTGLDGLAAPGITYTIRVTAANGCVETLTQVILQPDIIDNVNATVVEFGCSAGNNPNNASISIDGSAITGGTGTYVIYEFINDQGTPMVPGDDVVVQSGSNTTYVETNTTGGSYIINVYDENGCSGSTTATILPYDELLSATASITNPLSCNPGMDGEITITVTSVNSDLSRFRYSIDNGTTYQASNVFTGLSAGTHNFLIRHIDTGCIITASETITDPNTFTIDVVKIQDVICFGTETGEITLQLVDATYVGPFNWVIYDSNGTANTIDDTFVKNGTFPNNGPTAPITLEAGSYIVEVLQNNFPQCTNIEAFNISGPSAAITANTNITPVTCSLNDGAIEVIDVLGGWGGYTYFVDLASNPAPTFPGSYQASPLFTGLAGGPGLGTDYQVWVADVNGCVEQLSNVNLVDPTPISAALQVNQENCTNLEGEIEVVGTVGGQGSNYTYQLIKDGVAFGSTQTSTVFSGLGAGSYEVLVTDQWSCSFTTPAELLYEEMNLVSTVVKPIDCTVAPGGEITITVNGGSANLDYTVTFPDAVTTINNATGVFTGLNQAGTYTFVVNDLDTTNPVCTKTITEMLDTPTPVTFDAPTRTHVSCNGGADGEVTINLTAPSLGVNDNPIYTYTLYDALGATIVQPAQTSPTFTGLSAAFYQVEVISSRGCLDRQTFEITEPSVLTATATATTFACNASNTATTSTITVVPGGGTAPYLYSIDGVNFQSSTTFDIIDNGAIQNITVTVVDANNCSVPAVVAPIQPLNVFTAIVSRNIAISCVNPEEILITVADNGNPLNTYTYELLPIGNPNGSLTATPTNITTIFDLTAVGNYTFRITDTTTGCYFDTAPYEILPYDLIEVVATATTPITCFGGSNGAAEINISGYTSAYMYEVYNSSTGLTTGITGTGNTSVNPNTINGLPGGNYFVRITETTAPECVEDSNSFTIISPDMPLTAVVDPIADTTCTDDQGEIIVNPSGGYAPYDIVLTNTTTSQSYTINDVASHIFTGLSAGSFTVEITDAGGCIINDTEVLVPAIPITADITATPTTLVCFGDTNAIVTAINVINGQGIYQYQLNTYDPTGTVIDFTSGAQISPVFDNLGAGIYSITVSDGWNCGIETVQVTITEPIDVFSSLVQLSQMTCNNQAQIQLFAAGGTGPYEFSADGTTYTPMSGGNSHTFTVADGVYQYYVRDSFGCDAMQSNQISIEPVPPLMIDIDDSAAVINCTGEATATIVATASGGLGNYSYELYGDAALTSLISGPQSTGLFSNLIAGSYYVHVTSLDCEETSAEILIVDPLPLQIDLQDFTDVTCNGADDGTITVEVSGGTGEILYAISPTLNQFDTENVFTDLAPGDYDVIAQDENGCFLVFQFTISEPNPLDVTYTALPEVCAGNEDGSISVAITGGTAPYSTAFNSNNDADFVQDQTLFTDLAAGTYVIFVRDAQDCETNIIVEIEAGVNLNGIVTPIYTCSDDMPTASIDLLFEDPSVSGDVMYALDSTDPMDLQLDYDFGDIAPGPHTLTISHANGCINTIDFVIDAFEPLTLVLEQNNINEITAIATGGTQNYTFTFDGINNGDENTYYITRTDTYTVTVTDENGCTVSAEIFMEFIDIEIPNFFTPDGDGMNDFWVPENIEQFPEILTIIFDRYGREVYRMELNDAGWDGLYQNSELPTGDYWYIIKLMGENDDREFVGHFTLYR</sequence>
<dbReference type="NCBIfam" id="TIGR04131">
    <property type="entry name" value="Bac_Flav_CTERM"/>
    <property type="match status" value="1"/>
</dbReference>
<protein>
    <submittedName>
        <fullName evidence="4">Gliding motility-associated-like protein/uncharacterized repeat protein (TIGR01451 family)</fullName>
    </submittedName>
</protein>
<dbReference type="InterPro" id="IPR026341">
    <property type="entry name" value="T9SS_type_B"/>
</dbReference>
<dbReference type="GO" id="GO:0016020">
    <property type="term" value="C:membrane"/>
    <property type="evidence" value="ECO:0007669"/>
    <property type="project" value="InterPro"/>
</dbReference>
<feature type="compositionally biased region" description="Low complexity" evidence="1">
    <location>
        <begin position="66"/>
        <end position="79"/>
    </location>
</feature>
<feature type="region of interest" description="Disordered" evidence="1">
    <location>
        <begin position="52"/>
        <end position="79"/>
    </location>
</feature>
<comment type="caution">
    <text evidence="4">The sequence shown here is derived from an EMBL/GenBank/DDBJ whole genome shotgun (WGS) entry which is preliminary data.</text>
</comment>
<keyword evidence="2" id="KW-0732">Signal</keyword>
<feature type="signal peptide" evidence="2">
    <location>
        <begin position="1"/>
        <end position="23"/>
    </location>
</feature>
<evidence type="ECO:0000313" key="4">
    <source>
        <dbReference type="EMBL" id="NJB71468.1"/>
    </source>
</evidence>
<proteinExistence type="predicted"/>
<dbReference type="Gene3D" id="2.60.40.740">
    <property type="match status" value="2"/>
</dbReference>
<feature type="domain" description="MAM" evidence="3">
    <location>
        <begin position="1862"/>
        <end position="2041"/>
    </location>
</feature>
<gene>
    <name evidence="4" type="ORF">GGR42_001930</name>
</gene>
<name>A0A846QTU3_9FLAO</name>
<dbReference type="Proteomes" id="UP000590442">
    <property type="component" value="Unassembled WGS sequence"/>
</dbReference>
<evidence type="ECO:0000256" key="1">
    <source>
        <dbReference type="SAM" id="MobiDB-lite"/>
    </source>
</evidence>
<keyword evidence="5" id="KW-1185">Reference proteome</keyword>
<dbReference type="PROSITE" id="PS50060">
    <property type="entry name" value="MAM_2"/>
    <property type="match status" value="1"/>
</dbReference>
<dbReference type="Pfam" id="PF13573">
    <property type="entry name" value="SprB"/>
    <property type="match status" value="9"/>
</dbReference>
<dbReference type="InterPro" id="IPR000998">
    <property type="entry name" value="MAM_dom"/>
</dbReference>
<evidence type="ECO:0000256" key="2">
    <source>
        <dbReference type="SAM" id="SignalP"/>
    </source>
</evidence>